<dbReference type="InterPro" id="IPR003010">
    <property type="entry name" value="C-N_Hydrolase"/>
</dbReference>
<evidence type="ECO:0000313" key="5">
    <source>
        <dbReference type="Proteomes" id="UP001172083"/>
    </source>
</evidence>
<dbReference type="CDD" id="cd07564">
    <property type="entry name" value="nitrilases_CHs"/>
    <property type="match status" value="1"/>
</dbReference>
<dbReference type="InterPro" id="IPR000132">
    <property type="entry name" value="Nitrilase/CN_hydratase_CS"/>
</dbReference>
<evidence type="ECO:0000259" key="3">
    <source>
        <dbReference type="PROSITE" id="PS50263"/>
    </source>
</evidence>
<comment type="similarity">
    <text evidence="1">Belongs to the carbon-nitrogen hydrolase superfamily. Nitrilase family.</text>
</comment>
<keyword evidence="4" id="KW-0378">Hydrolase</keyword>
<dbReference type="PANTHER" id="PTHR46044:SF1">
    <property type="entry name" value="CN HYDROLASE DOMAIN-CONTAINING PROTEIN"/>
    <property type="match status" value="1"/>
</dbReference>
<evidence type="ECO:0000256" key="1">
    <source>
        <dbReference type="ARBA" id="ARBA00008129"/>
    </source>
</evidence>
<dbReference type="RefSeq" id="WP_346760965.1">
    <property type="nucleotide sequence ID" value="NZ_JAUJEB010000007.1"/>
</dbReference>
<dbReference type="EMBL" id="JAUJEB010000007">
    <property type="protein sequence ID" value="MDN5215626.1"/>
    <property type="molecule type" value="Genomic_DNA"/>
</dbReference>
<dbReference type="SUPFAM" id="SSF56317">
    <property type="entry name" value="Carbon-nitrogen hydrolase"/>
    <property type="match status" value="1"/>
</dbReference>
<dbReference type="Pfam" id="PF00795">
    <property type="entry name" value="CN_hydrolase"/>
    <property type="match status" value="1"/>
</dbReference>
<dbReference type="PROSITE" id="PS50263">
    <property type="entry name" value="CN_HYDROLASE"/>
    <property type="match status" value="1"/>
</dbReference>
<comment type="caution">
    <text evidence="4">The sequence shown here is derived from an EMBL/GenBank/DDBJ whole genome shotgun (WGS) entry which is preliminary data.</text>
</comment>
<organism evidence="4 5">
    <name type="scientific">Agaribacillus aureus</name>
    <dbReference type="NCBI Taxonomy" id="3051825"/>
    <lineage>
        <taxon>Bacteria</taxon>
        <taxon>Pseudomonadati</taxon>
        <taxon>Bacteroidota</taxon>
        <taxon>Cytophagia</taxon>
        <taxon>Cytophagales</taxon>
        <taxon>Splendidivirgaceae</taxon>
        <taxon>Agaribacillus</taxon>
    </lineage>
</organism>
<dbReference type="PANTHER" id="PTHR46044">
    <property type="entry name" value="NITRILASE"/>
    <property type="match status" value="1"/>
</dbReference>
<evidence type="ECO:0000313" key="4">
    <source>
        <dbReference type="EMBL" id="MDN5215626.1"/>
    </source>
</evidence>
<dbReference type="GO" id="GO:0016787">
    <property type="term" value="F:hydrolase activity"/>
    <property type="evidence" value="ECO:0007669"/>
    <property type="project" value="UniProtKB-KW"/>
</dbReference>
<dbReference type="PROSITE" id="PS00920">
    <property type="entry name" value="NITRIL_CHT_1"/>
    <property type="match status" value="1"/>
</dbReference>
<sequence>MMNKTINVAIVQHSPVYLDLNKSLEKSLDLVQEAADNGAEIIVFGETWLSGYPAWLDYCPEVAQWNYEPAKEVFSELFHNSVQIPGPEISQLCQAAKNNKVVICMGLNETTKSGKASGTIFNTLLTINEKGQIANHHRKLMPTYTEKLVYGMGDGMGLHSVETAYGRINGLICWEHWMPLARQAMHDSDEQIHVAVWPTVHEMHQIASRQYAFEGRCFVLAAGQILKAGDLPSKLTLPPSLEGNPDKMILNGGSCVIGPDGKYMTAPVFDQETILFQEINLDEIYKEKMTLDVSGHYQRPDVFTLSVNKQRNN</sequence>
<dbReference type="Proteomes" id="UP001172083">
    <property type="component" value="Unassembled WGS sequence"/>
</dbReference>
<protein>
    <submittedName>
        <fullName evidence="4">Carbon-nitrogen hydrolase family protein</fullName>
    </submittedName>
</protein>
<feature type="active site" description="Proton acceptor" evidence="2">
    <location>
        <position position="46"/>
    </location>
</feature>
<keyword evidence="5" id="KW-1185">Reference proteome</keyword>
<dbReference type="InterPro" id="IPR044149">
    <property type="entry name" value="Nitrilases_CHs"/>
</dbReference>
<proteinExistence type="inferred from homology"/>
<evidence type="ECO:0000256" key="2">
    <source>
        <dbReference type="PROSITE-ProRule" id="PRU10139"/>
    </source>
</evidence>
<dbReference type="Gene3D" id="3.60.110.10">
    <property type="entry name" value="Carbon-nitrogen hydrolase"/>
    <property type="match status" value="1"/>
</dbReference>
<name>A0ABT8LEH8_9BACT</name>
<gene>
    <name evidence="4" type="ORF">QQ020_26350</name>
</gene>
<accession>A0ABT8LEH8</accession>
<feature type="domain" description="CN hydrolase" evidence="3">
    <location>
        <begin position="6"/>
        <end position="281"/>
    </location>
</feature>
<reference evidence="4" key="1">
    <citation type="submission" date="2023-06" db="EMBL/GenBank/DDBJ databases">
        <title>Genomic of Agaribacillus aureum.</title>
        <authorList>
            <person name="Wang G."/>
        </authorList>
    </citation>
    <scope>NUCLEOTIDE SEQUENCE</scope>
    <source>
        <strain evidence="4">BMA12</strain>
    </source>
</reference>
<dbReference type="InterPro" id="IPR036526">
    <property type="entry name" value="C-N_Hydrolase_sf"/>
</dbReference>